<proteinExistence type="inferred from homology"/>
<dbReference type="PIRSF" id="PIRSF015582">
    <property type="entry name" value="Cit_lyase_B"/>
    <property type="match status" value="1"/>
</dbReference>
<keyword evidence="4 6" id="KW-0460">Magnesium</keyword>
<comment type="cofactor">
    <cofactor evidence="1">
        <name>Mg(2+)</name>
        <dbReference type="ChEBI" id="CHEBI:18420"/>
    </cofactor>
</comment>
<dbReference type="InterPro" id="IPR040442">
    <property type="entry name" value="Pyrv_kinase-like_dom_sf"/>
</dbReference>
<feature type="binding site" evidence="6">
    <location>
        <position position="136"/>
    </location>
    <ligand>
        <name>Mg(2+)</name>
        <dbReference type="ChEBI" id="CHEBI:18420"/>
    </ligand>
</feature>
<comment type="caution">
    <text evidence="8">The sequence shown here is derived from an EMBL/GenBank/DDBJ whole genome shotgun (WGS) entry which is preliminary data.</text>
</comment>
<dbReference type="EMBL" id="WTYN01000001">
    <property type="protein sequence ID" value="MXO62265.1"/>
    <property type="molecule type" value="Genomic_DNA"/>
</dbReference>
<evidence type="ECO:0000256" key="6">
    <source>
        <dbReference type="PIRSR" id="PIRSR015582-2"/>
    </source>
</evidence>
<dbReference type="AlphaFoldDB" id="A0A844YFF4"/>
<evidence type="ECO:0000256" key="4">
    <source>
        <dbReference type="ARBA" id="ARBA00022842"/>
    </source>
</evidence>
<dbReference type="InterPro" id="IPR015813">
    <property type="entry name" value="Pyrv/PenolPyrv_kinase-like_dom"/>
</dbReference>
<name>A0A844YFF4_9SPHN</name>
<dbReference type="Pfam" id="PF03328">
    <property type="entry name" value="HpcH_HpaI"/>
    <property type="match status" value="1"/>
</dbReference>
<protein>
    <submittedName>
        <fullName evidence="8">CoA ester lyase</fullName>
    </submittedName>
</protein>
<evidence type="ECO:0000256" key="2">
    <source>
        <dbReference type="ARBA" id="ARBA00005568"/>
    </source>
</evidence>
<dbReference type="RefSeq" id="WP_160672002.1">
    <property type="nucleotide sequence ID" value="NZ_WTYN01000001.1"/>
</dbReference>
<sequence length="300" mass="31722">MNGAGLPLRSMLFIPGDSEKKIAKAPECGADAVIFDLEDAVAPANKPAARALVAETLRATPRGQRPMQYWVRVNPLDSGLTRDDLDAVMACAPDGIVQPKIDGPDCVRQLSAMLDEAEQTHGLESGSTAIVPVATETATAPFHLGEFADADLSRLVGLTWGAEDLATALGATGNRLPNGEWHETFRLARSLTLLAAHASGVQAIETLHADFRDSEGLLAHSRQARAEGFTGRLAIHPAQVGPINEAFTPSVEEVDHARKVMAAFATNPGAGTVGMDGKMLDIPHKKQAERLIALAEAYGV</sequence>
<feature type="binding site" evidence="5">
    <location>
        <position position="72"/>
    </location>
    <ligand>
        <name>substrate</name>
    </ligand>
</feature>
<dbReference type="Proteomes" id="UP000445582">
    <property type="component" value="Unassembled WGS sequence"/>
</dbReference>
<gene>
    <name evidence="8" type="ORF">GRI48_04485</name>
</gene>
<evidence type="ECO:0000256" key="3">
    <source>
        <dbReference type="ARBA" id="ARBA00022723"/>
    </source>
</evidence>
<feature type="domain" description="HpcH/HpaI aldolase/citrate lyase" evidence="7">
    <location>
        <begin position="9"/>
        <end position="237"/>
    </location>
</feature>
<organism evidence="8 9">
    <name type="scientific">Qipengyuania oceanensis</name>
    <dbReference type="NCBI Taxonomy" id="1463597"/>
    <lineage>
        <taxon>Bacteria</taxon>
        <taxon>Pseudomonadati</taxon>
        <taxon>Pseudomonadota</taxon>
        <taxon>Alphaproteobacteria</taxon>
        <taxon>Sphingomonadales</taxon>
        <taxon>Erythrobacteraceae</taxon>
        <taxon>Qipengyuania</taxon>
    </lineage>
</organism>
<accession>A0A844YFF4</accession>
<dbReference type="SUPFAM" id="SSF51621">
    <property type="entry name" value="Phosphoenolpyruvate/pyruvate domain"/>
    <property type="match status" value="1"/>
</dbReference>
<dbReference type="InterPro" id="IPR005000">
    <property type="entry name" value="Aldolase/citrate-lyase_domain"/>
</dbReference>
<keyword evidence="3 6" id="KW-0479">Metal-binding</keyword>
<dbReference type="Gene3D" id="3.20.20.60">
    <property type="entry name" value="Phosphoenolpyruvate-binding domains"/>
    <property type="match status" value="1"/>
</dbReference>
<evidence type="ECO:0000313" key="8">
    <source>
        <dbReference type="EMBL" id="MXO62265.1"/>
    </source>
</evidence>
<evidence type="ECO:0000256" key="1">
    <source>
        <dbReference type="ARBA" id="ARBA00001946"/>
    </source>
</evidence>
<dbReference type="GO" id="GO:0016829">
    <property type="term" value="F:lyase activity"/>
    <property type="evidence" value="ECO:0007669"/>
    <property type="project" value="UniProtKB-KW"/>
</dbReference>
<feature type="binding site" evidence="6">
    <location>
        <position position="164"/>
    </location>
    <ligand>
        <name>Mg(2+)</name>
        <dbReference type="ChEBI" id="CHEBI:18420"/>
    </ligand>
</feature>
<dbReference type="PANTHER" id="PTHR32308">
    <property type="entry name" value="LYASE BETA SUBUNIT, PUTATIVE (AFU_ORTHOLOGUE AFUA_4G13030)-RELATED"/>
    <property type="match status" value="1"/>
</dbReference>
<dbReference type="GO" id="GO:0006107">
    <property type="term" value="P:oxaloacetate metabolic process"/>
    <property type="evidence" value="ECO:0007669"/>
    <property type="project" value="TreeGrafter"/>
</dbReference>
<comment type="similarity">
    <text evidence="2">Belongs to the HpcH/HpaI aldolase family.</text>
</comment>
<dbReference type="GO" id="GO:0000287">
    <property type="term" value="F:magnesium ion binding"/>
    <property type="evidence" value="ECO:0007669"/>
    <property type="project" value="TreeGrafter"/>
</dbReference>
<keyword evidence="9" id="KW-1185">Reference proteome</keyword>
<evidence type="ECO:0000256" key="5">
    <source>
        <dbReference type="PIRSR" id="PIRSR015582-1"/>
    </source>
</evidence>
<keyword evidence="8" id="KW-0456">Lyase</keyword>
<dbReference type="PANTHER" id="PTHR32308:SF0">
    <property type="entry name" value="HPCH_HPAI ALDOLASE_CITRATE LYASE DOMAIN-CONTAINING PROTEIN"/>
    <property type="match status" value="1"/>
</dbReference>
<reference evidence="8 9" key="1">
    <citation type="submission" date="2019-12" db="EMBL/GenBank/DDBJ databases">
        <title>Genomic-based taxomic classification of the family Erythrobacteraceae.</title>
        <authorList>
            <person name="Xu L."/>
        </authorList>
    </citation>
    <scope>NUCLEOTIDE SEQUENCE [LARGE SCALE GENOMIC DNA]</scope>
    <source>
        <strain evidence="8 9">MCCC 1A09965</strain>
    </source>
</reference>
<dbReference type="InterPro" id="IPR011206">
    <property type="entry name" value="Citrate_lyase_beta/mcl1/mcl2"/>
</dbReference>
<feature type="binding site" evidence="5">
    <location>
        <position position="136"/>
    </location>
    <ligand>
        <name>substrate</name>
    </ligand>
</feature>
<evidence type="ECO:0000259" key="7">
    <source>
        <dbReference type="Pfam" id="PF03328"/>
    </source>
</evidence>
<dbReference type="OrthoDB" id="9800547at2"/>
<evidence type="ECO:0000313" key="9">
    <source>
        <dbReference type="Proteomes" id="UP000445582"/>
    </source>
</evidence>